<name>A0A6V8L029_9ACTN</name>
<dbReference type="Proteomes" id="UP000482960">
    <property type="component" value="Unassembled WGS sequence"/>
</dbReference>
<sequence>MDVLVDRNAGSASSTSVGPGSVNLLTGDYALAATDVSFFGATVNRTASSRRPTLGASQDGQVPIFGPQWASGVMVAQTQSPYTGLRPTSTTSVQVMRLDGGWVDFTATTSGGWASQPGSDDLTLTGSLTGSFILTDTDGASTTFVKTSSTDTAWQVSTTYLPTENSTTKVVSEAVTSGSTTLARPTMIISPTVAVAAATCQTAPQTRGCRVLQYVYATATTATSSAPGDYTGRVKQILQWATTPGATASTSVAVAAYAYDTAGRLVQSWDPRISPALRTGYAYDSTGRIVGLTPPGELPWTFTYGTAGGTAFAGDGMLLTASRPTLAQGSASTTDGGTSSTWMVYGVPLSGSTAPYALSGTDVAAWGQADAPTDGTAVFASGELPASHTGSDASMYPTDYWYSTVTYLDAVGREVNTATPGGHLSAVNYDQFGNAVWQLSASNRELAISTSGDESRLATLGLTSSTPAQRAAVLATTSVYSADGVRQLEQYGPLHMVALADGLDTEGKPYLSPGAWVPARQHSVYTYDGGRPTDGSAKVSGLVTQTATGAAVPGYTTDGDIRVTATAYDWTTGRATAKVTDPGGLAITTTTAYDSQGRVVKSTLPKSSGSDAVTTTTTTYWSATGSGTCAGRPEWADLVCQVAPGGAITGGGTNPTTAPTRTTEYGRDGTVTKVTEVSGAVTRTTTPGYDAAGRLASSAVTGAGAAVSSRTQTYNTSNGRIASVSASGATTSYAYDALGRLISYGDGAGGTTTTAYDALDRPVTVSNNVPSSTTYSYDPHVEPRGMPVSVTDSVAGTFTATYDSDGELNRQTMPGGVTLNEYRDEAGNPVEREYRSSSGAVLFYDWVDRTVHNQWGSRTATSSTSADLEYRYDAAGRLTSAQDTRSTVCTTRSYAYDLDANRTASATATAAAGAACPSGGTVTSHTYDSADRLVDAGYAYDAFGRTTAAPNTTLEYFVNDMVQRQTVGSTRQTWTLEAAGRLGAWTTEAKDANGAWQATGTKVNHYAANSDSPTWTTDSASGTVSRLVAGPEGQTAAATGATGGTVLLLTDLHGDVTIQYTVATAAASVYGFDEFGNPRAGQTATRYGWLGGFDRSAETPSGAILMGARLYAPSLGRFLQVDPVPAADANAYDYSGQDPLAKQDLSGLRKREWKKKWFVPYALRVLYNRRETKDLRDRWDALYQVLENFWWATPIWWVRDSWEAAARFAWVMTQLATIAARMKRCVWMQYYYWGWFTAGLYGPGGYCK</sequence>
<organism evidence="1 2">
    <name type="scientific">Phytohabitans rumicis</name>
    <dbReference type="NCBI Taxonomy" id="1076125"/>
    <lineage>
        <taxon>Bacteria</taxon>
        <taxon>Bacillati</taxon>
        <taxon>Actinomycetota</taxon>
        <taxon>Actinomycetes</taxon>
        <taxon>Micromonosporales</taxon>
        <taxon>Micromonosporaceae</taxon>
    </lineage>
</organism>
<dbReference type="AlphaFoldDB" id="A0A6V8L029"/>
<dbReference type="NCBIfam" id="TIGR01643">
    <property type="entry name" value="YD_repeat_2x"/>
    <property type="match status" value="1"/>
</dbReference>
<dbReference type="Gene3D" id="2.180.10.10">
    <property type="entry name" value="RHS repeat-associated core"/>
    <property type="match status" value="2"/>
</dbReference>
<dbReference type="InterPro" id="IPR006530">
    <property type="entry name" value="YD"/>
</dbReference>
<protein>
    <recommendedName>
        <fullName evidence="3">Type IV secretion protein Rhs</fullName>
    </recommendedName>
</protein>
<dbReference type="InterPro" id="IPR031325">
    <property type="entry name" value="RHS_repeat"/>
</dbReference>
<dbReference type="InterPro" id="IPR050708">
    <property type="entry name" value="T6SS_VgrG/RHS"/>
</dbReference>
<reference evidence="1 2" key="1">
    <citation type="submission" date="2020-03" db="EMBL/GenBank/DDBJ databases">
        <title>Whole genome shotgun sequence of Phytohabitans rumicis NBRC 108638.</title>
        <authorList>
            <person name="Komaki H."/>
            <person name="Tamura T."/>
        </authorList>
    </citation>
    <scope>NUCLEOTIDE SEQUENCE [LARGE SCALE GENOMIC DNA]</scope>
    <source>
        <strain evidence="1 2">NBRC 108638</strain>
    </source>
</reference>
<dbReference type="PANTHER" id="PTHR32305">
    <property type="match status" value="1"/>
</dbReference>
<dbReference type="PANTHER" id="PTHR32305:SF15">
    <property type="entry name" value="PROTEIN RHSA-RELATED"/>
    <property type="match status" value="1"/>
</dbReference>
<comment type="caution">
    <text evidence="1">The sequence shown here is derived from an EMBL/GenBank/DDBJ whole genome shotgun (WGS) entry which is preliminary data.</text>
</comment>
<accession>A0A6V8L029</accession>
<reference evidence="1 2" key="2">
    <citation type="submission" date="2020-03" db="EMBL/GenBank/DDBJ databases">
        <authorList>
            <person name="Ichikawa N."/>
            <person name="Kimura A."/>
            <person name="Kitahashi Y."/>
            <person name="Uohara A."/>
        </authorList>
    </citation>
    <scope>NUCLEOTIDE SEQUENCE [LARGE SCALE GENOMIC DNA]</scope>
    <source>
        <strain evidence="1 2">NBRC 108638</strain>
    </source>
</reference>
<proteinExistence type="predicted"/>
<dbReference type="Pfam" id="PF05593">
    <property type="entry name" value="RHS_repeat"/>
    <property type="match status" value="1"/>
</dbReference>
<dbReference type="InterPro" id="IPR022385">
    <property type="entry name" value="Rhs_assc_core"/>
</dbReference>
<dbReference type="RefSeq" id="WP_173074362.1">
    <property type="nucleotide sequence ID" value="NZ_BLPG01000001.1"/>
</dbReference>
<dbReference type="EMBL" id="BLPG01000001">
    <property type="protein sequence ID" value="GFJ87416.1"/>
    <property type="molecule type" value="Genomic_DNA"/>
</dbReference>
<evidence type="ECO:0000313" key="2">
    <source>
        <dbReference type="Proteomes" id="UP000482960"/>
    </source>
</evidence>
<evidence type="ECO:0000313" key="1">
    <source>
        <dbReference type="EMBL" id="GFJ87416.1"/>
    </source>
</evidence>
<dbReference type="NCBIfam" id="TIGR03696">
    <property type="entry name" value="Rhs_assc_core"/>
    <property type="match status" value="1"/>
</dbReference>
<evidence type="ECO:0008006" key="3">
    <source>
        <dbReference type="Google" id="ProtNLM"/>
    </source>
</evidence>
<gene>
    <name evidence="1" type="ORF">Prum_010580</name>
</gene>
<keyword evidence="2" id="KW-1185">Reference proteome</keyword>